<dbReference type="Pfam" id="PF14953">
    <property type="entry name" value="DUF4504"/>
    <property type="match status" value="1"/>
</dbReference>
<accession>A0A240PKP3</accession>
<name>A0A240PKP3_9DIPT</name>
<keyword evidence="3" id="KW-1185">Reference proteome</keyword>
<dbReference type="EnsemblMetazoa" id="ACHR014943-RA">
    <property type="protein sequence ID" value="ACHR014943-PA"/>
    <property type="gene ID" value="ACHR014943"/>
</dbReference>
<reference evidence="3" key="1">
    <citation type="submission" date="2013-03" db="EMBL/GenBank/DDBJ databases">
        <title>The Genome Sequence of Anopheles christyi ACHKN1017.</title>
        <authorList>
            <consortium name="The Broad Institute Genomics Platform"/>
            <person name="Neafsey D.E."/>
            <person name="Besansky N."/>
            <person name="Walker B."/>
            <person name="Young S.K."/>
            <person name="Zeng Q."/>
            <person name="Gargeya S."/>
            <person name="Fitzgerald M."/>
            <person name="Haas B."/>
            <person name="Abouelleil A."/>
            <person name="Allen A.W."/>
            <person name="Alvarado L."/>
            <person name="Arachchi H.M."/>
            <person name="Berlin A.M."/>
            <person name="Chapman S.B."/>
            <person name="Gainer-Dewar J."/>
            <person name="Goldberg J."/>
            <person name="Griggs A."/>
            <person name="Gujja S."/>
            <person name="Hansen M."/>
            <person name="Howarth C."/>
            <person name="Imamovic A."/>
            <person name="Ireland A."/>
            <person name="Larimer J."/>
            <person name="McCowan C."/>
            <person name="Murphy C."/>
            <person name="Pearson M."/>
            <person name="Poon T.W."/>
            <person name="Priest M."/>
            <person name="Roberts A."/>
            <person name="Saif S."/>
            <person name="Shea T."/>
            <person name="Sisk P."/>
            <person name="Sykes S."/>
            <person name="Wortman J."/>
            <person name="Nusbaum C."/>
            <person name="Birren B."/>
        </authorList>
    </citation>
    <scope>NUCLEOTIDE SEQUENCE [LARGE SCALE GENOMIC DNA]</scope>
    <source>
        <strain evidence="3">ACHKN1017</strain>
    </source>
</reference>
<dbReference type="Proteomes" id="UP000075881">
    <property type="component" value="Unassembled WGS sequence"/>
</dbReference>
<proteinExistence type="inferred from homology"/>
<protein>
    <submittedName>
        <fullName evidence="2">Uncharacterized protein</fullName>
    </submittedName>
</protein>
<evidence type="ECO:0000313" key="2">
    <source>
        <dbReference type="EnsemblMetazoa" id="ACHR014943-PA"/>
    </source>
</evidence>
<dbReference type="InterPro" id="IPR027850">
    <property type="entry name" value="DUF4504"/>
</dbReference>
<sequence length="255" mass="28581">MKDIHHYLCRCLRTKVRARSKIKEIAQQLYAIDKGLKLGFLWDVGYLSMDEVSNLLDSLKAANLLQDTVVVVQIGHNSADDFGVCHMNRFVGQQLHPIVIDVSAGHAAPRLANERVATVCNDVINLLETGLENIRSLQDPNSAGRKNTKPVLWPLGDNFCRTTAYGLFVGYPIVYWYDTELTQDNCLSHVPLTVFQAGIKGQTDESFSPFVSFSVPNVLLNEQVVNYGITSWKESITRNNLQCVSFSRVFSNVIM</sequence>
<dbReference type="AlphaFoldDB" id="A0A240PKP3"/>
<organism evidence="2 3">
    <name type="scientific">Anopheles christyi</name>
    <dbReference type="NCBI Taxonomy" id="43041"/>
    <lineage>
        <taxon>Eukaryota</taxon>
        <taxon>Metazoa</taxon>
        <taxon>Ecdysozoa</taxon>
        <taxon>Arthropoda</taxon>
        <taxon>Hexapoda</taxon>
        <taxon>Insecta</taxon>
        <taxon>Pterygota</taxon>
        <taxon>Neoptera</taxon>
        <taxon>Endopterygota</taxon>
        <taxon>Diptera</taxon>
        <taxon>Nematocera</taxon>
        <taxon>Culicoidea</taxon>
        <taxon>Culicidae</taxon>
        <taxon>Anophelinae</taxon>
        <taxon>Anopheles</taxon>
    </lineage>
</organism>
<comment type="similarity">
    <text evidence="1">Belongs to the UPF0739 family.</text>
</comment>
<reference evidence="2" key="2">
    <citation type="submission" date="2020-05" db="UniProtKB">
        <authorList>
            <consortium name="EnsemblMetazoa"/>
        </authorList>
    </citation>
    <scope>IDENTIFICATION</scope>
    <source>
        <strain evidence="2">ACHKN1017</strain>
    </source>
</reference>
<dbReference type="VEuPathDB" id="VectorBase:ACHR014943"/>
<evidence type="ECO:0000256" key="1">
    <source>
        <dbReference type="ARBA" id="ARBA00007065"/>
    </source>
</evidence>
<dbReference type="PANTHER" id="PTHR31366">
    <property type="entry name" value="UPF0739 PROTEIN C1ORF74"/>
    <property type="match status" value="1"/>
</dbReference>
<evidence type="ECO:0000313" key="3">
    <source>
        <dbReference type="Proteomes" id="UP000075881"/>
    </source>
</evidence>
<dbReference type="PANTHER" id="PTHR31366:SF2">
    <property type="entry name" value="UPF0739 PROTEIN C1ORF74"/>
    <property type="match status" value="1"/>
</dbReference>